<dbReference type="EMBL" id="KV875106">
    <property type="protein sequence ID" value="OIW23504.1"/>
    <property type="molecule type" value="Genomic_DNA"/>
</dbReference>
<dbReference type="Proteomes" id="UP000182658">
    <property type="component" value="Unassembled WGS sequence"/>
</dbReference>
<evidence type="ECO:0000256" key="1">
    <source>
        <dbReference type="SAM" id="SignalP"/>
    </source>
</evidence>
<name>A0A1J7J0X0_9PEZI</name>
<evidence type="ECO:0008006" key="4">
    <source>
        <dbReference type="Google" id="ProtNLM"/>
    </source>
</evidence>
<evidence type="ECO:0000313" key="3">
    <source>
        <dbReference type="Proteomes" id="UP000182658"/>
    </source>
</evidence>
<organism evidence="2 3">
    <name type="scientific">Coniochaeta ligniaria NRRL 30616</name>
    <dbReference type="NCBI Taxonomy" id="1408157"/>
    <lineage>
        <taxon>Eukaryota</taxon>
        <taxon>Fungi</taxon>
        <taxon>Dikarya</taxon>
        <taxon>Ascomycota</taxon>
        <taxon>Pezizomycotina</taxon>
        <taxon>Sordariomycetes</taxon>
        <taxon>Sordariomycetidae</taxon>
        <taxon>Coniochaetales</taxon>
        <taxon>Coniochaetaceae</taxon>
        <taxon>Coniochaeta</taxon>
    </lineage>
</organism>
<keyword evidence="1" id="KW-0732">Signal</keyword>
<reference evidence="2 3" key="1">
    <citation type="submission" date="2016-10" db="EMBL/GenBank/DDBJ databases">
        <title>Draft genome sequence of Coniochaeta ligniaria NRRL30616, a lignocellulolytic fungus for bioabatement of inhibitors in plant biomass hydrolysates.</title>
        <authorList>
            <consortium name="DOE Joint Genome Institute"/>
            <person name="Jimenez D.J."/>
            <person name="Hector R.E."/>
            <person name="Riley R."/>
            <person name="Sun H."/>
            <person name="Grigoriev I.V."/>
            <person name="Van Elsas J.D."/>
            <person name="Nichols N.N."/>
        </authorList>
    </citation>
    <scope>NUCLEOTIDE SEQUENCE [LARGE SCALE GENOMIC DNA]</scope>
    <source>
        <strain evidence="2 3">NRRL 30616</strain>
    </source>
</reference>
<evidence type="ECO:0000313" key="2">
    <source>
        <dbReference type="EMBL" id="OIW23504.1"/>
    </source>
</evidence>
<dbReference type="AlphaFoldDB" id="A0A1J7J0X0"/>
<dbReference type="InParanoid" id="A0A1J7J0X0"/>
<gene>
    <name evidence="2" type="ORF">CONLIGDRAFT_637470</name>
</gene>
<sequence>MSNTLCQLLLLLPSQLCPLLFLAIFQSSSTVHHSHPEAFIPRSSSATISHRRNRLYLPEYLLVLPLSHRRAPLPVPSYHDLILRYHGAV</sequence>
<feature type="signal peptide" evidence="1">
    <location>
        <begin position="1"/>
        <end position="30"/>
    </location>
</feature>
<feature type="chain" id="PRO_5012408001" description="Secreted protein" evidence="1">
    <location>
        <begin position="31"/>
        <end position="89"/>
    </location>
</feature>
<keyword evidence="3" id="KW-1185">Reference proteome</keyword>
<proteinExistence type="predicted"/>
<accession>A0A1J7J0X0</accession>
<protein>
    <recommendedName>
        <fullName evidence="4">Secreted protein</fullName>
    </recommendedName>
</protein>